<sequence length="72" mass="8621">MIHNALIQHHDRYETCRAIVNMLNDHQVYMNDPGWNCIMGDLSAFVHWKKFEEYMTLDLDDGVSIMIFYLKQ</sequence>
<accession>A0A914DC08</accession>
<dbReference type="AlphaFoldDB" id="A0A914DC08"/>
<keyword evidence="1" id="KW-1185">Reference proteome</keyword>
<evidence type="ECO:0000313" key="1">
    <source>
        <dbReference type="Proteomes" id="UP000887540"/>
    </source>
</evidence>
<protein>
    <submittedName>
        <fullName evidence="2">Dynein light chain</fullName>
    </submittedName>
</protein>
<evidence type="ECO:0000313" key="2">
    <source>
        <dbReference type="WBParaSite" id="ACRNAN_scaffold2152.g10659.t1"/>
    </source>
</evidence>
<organism evidence="1 2">
    <name type="scientific">Acrobeloides nanus</name>
    <dbReference type="NCBI Taxonomy" id="290746"/>
    <lineage>
        <taxon>Eukaryota</taxon>
        <taxon>Metazoa</taxon>
        <taxon>Ecdysozoa</taxon>
        <taxon>Nematoda</taxon>
        <taxon>Chromadorea</taxon>
        <taxon>Rhabditida</taxon>
        <taxon>Tylenchina</taxon>
        <taxon>Cephalobomorpha</taxon>
        <taxon>Cephaloboidea</taxon>
        <taxon>Cephalobidae</taxon>
        <taxon>Acrobeloides</taxon>
    </lineage>
</organism>
<reference evidence="2" key="1">
    <citation type="submission" date="2022-11" db="UniProtKB">
        <authorList>
            <consortium name="WormBaseParasite"/>
        </authorList>
    </citation>
    <scope>IDENTIFICATION</scope>
</reference>
<proteinExistence type="predicted"/>
<dbReference type="Proteomes" id="UP000887540">
    <property type="component" value="Unplaced"/>
</dbReference>
<dbReference type="WBParaSite" id="ACRNAN_scaffold2152.g10659.t1">
    <property type="protein sequence ID" value="ACRNAN_scaffold2152.g10659.t1"/>
    <property type="gene ID" value="ACRNAN_scaffold2152.g10659"/>
</dbReference>
<name>A0A914DC08_9BILA</name>